<proteinExistence type="predicted"/>
<comment type="caution">
    <text evidence="2">The sequence shown here is derived from an EMBL/GenBank/DDBJ whole genome shotgun (WGS) entry which is preliminary data.</text>
</comment>
<dbReference type="Gene3D" id="3.40.50.1820">
    <property type="entry name" value="alpha/beta hydrolase"/>
    <property type="match status" value="1"/>
</dbReference>
<keyword evidence="3" id="KW-1185">Reference proteome</keyword>
<organism evidence="2 3">
    <name type="scientific">Lasiosphaeris hirsuta</name>
    <dbReference type="NCBI Taxonomy" id="260670"/>
    <lineage>
        <taxon>Eukaryota</taxon>
        <taxon>Fungi</taxon>
        <taxon>Dikarya</taxon>
        <taxon>Ascomycota</taxon>
        <taxon>Pezizomycotina</taxon>
        <taxon>Sordariomycetes</taxon>
        <taxon>Sordariomycetidae</taxon>
        <taxon>Sordariales</taxon>
        <taxon>Lasiosphaeriaceae</taxon>
        <taxon>Lasiosphaeris</taxon>
    </lineage>
</organism>
<evidence type="ECO:0000313" key="2">
    <source>
        <dbReference type="EMBL" id="KAK0711968.1"/>
    </source>
</evidence>
<dbReference type="Proteomes" id="UP001172102">
    <property type="component" value="Unassembled WGS sequence"/>
</dbReference>
<dbReference type="InterPro" id="IPR050466">
    <property type="entry name" value="Carboxylest/Gibb_receptor"/>
</dbReference>
<dbReference type="InterPro" id="IPR029058">
    <property type="entry name" value="AB_hydrolase_fold"/>
</dbReference>
<dbReference type="InterPro" id="IPR013094">
    <property type="entry name" value="AB_hydrolase_3"/>
</dbReference>
<dbReference type="PANTHER" id="PTHR23024:SF24">
    <property type="entry name" value="ALPHA_BETA HYDROLASE FOLD-3 DOMAIN-CONTAINING PROTEIN"/>
    <property type="match status" value="1"/>
</dbReference>
<dbReference type="Pfam" id="PF07859">
    <property type="entry name" value="Abhydrolase_3"/>
    <property type="match status" value="1"/>
</dbReference>
<name>A0AA40A9W3_9PEZI</name>
<protein>
    <submittedName>
        <fullName evidence="2">Alpha/Beta hydrolase protein</fullName>
    </submittedName>
</protein>
<feature type="domain" description="Alpha/beta hydrolase fold-3" evidence="1">
    <location>
        <begin position="45"/>
        <end position="167"/>
    </location>
</feature>
<dbReference type="GO" id="GO:0016787">
    <property type="term" value="F:hydrolase activity"/>
    <property type="evidence" value="ECO:0007669"/>
    <property type="project" value="UniProtKB-KW"/>
</dbReference>
<accession>A0AA40A9W3</accession>
<evidence type="ECO:0000259" key="1">
    <source>
        <dbReference type="Pfam" id="PF07859"/>
    </source>
</evidence>
<reference evidence="2" key="1">
    <citation type="submission" date="2023-06" db="EMBL/GenBank/DDBJ databases">
        <title>Genome-scale phylogeny and comparative genomics of the fungal order Sordariales.</title>
        <authorList>
            <consortium name="Lawrence Berkeley National Laboratory"/>
            <person name="Hensen N."/>
            <person name="Bonometti L."/>
            <person name="Westerberg I."/>
            <person name="Brannstrom I.O."/>
            <person name="Guillou S."/>
            <person name="Cros-Aarteil S."/>
            <person name="Calhoun S."/>
            <person name="Haridas S."/>
            <person name="Kuo A."/>
            <person name="Mondo S."/>
            <person name="Pangilinan J."/>
            <person name="Riley R."/>
            <person name="Labutti K."/>
            <person name="Andreopoulos B."/>
            <person name="Lipzen A."/>
            <person name="Chen C."/>
            <person name="Yanf M."/>
            <person name="Daum C."/>
            <person name="Ng V."/>
            <person name="Clum A."/>
            <person name="Steindorff A."/>
            <person name="Ohm R."/>
            <person name="Martin F."/>
            <person name="Silar P."/>
            <person name="Natvig D."/>
            <person name="Lalanne C."/>
            <person name="Gautier V."/>
            <person name="Ament-Velasquez S.L."/>
            <person name="Kruys A."/>
            <person name="Hutchinson M.I."/>
            <person name="Powell A.J."/>
            <person name="Barry K."/>
            <person name="Miller A.N."/>
            <person name="Grigoriev I.V."/>
            <person name="Debuchy R."/>
            <person name="Gladieux P."/>
            <person name="Thoren M.H."/>
            <person name="Johannesson H."/>
        </authorList>
    </citation>
    <scope>NUCLEOTIDE SEQUENCE</scope>
    <source>
        <strain evidence="2">SMH4607-1</strain>
    </source>
</reference>
<sequence>MSHIELGKFERIDAVYKDVDGIPFEVSVIAPREVVSAQCPARPVLVHFHGGGFILGTALDPQTLPLWQVWMLQYAEARGAVVVSPCHRLLPEAKASQILEDIKDFWDWVYTSLASTVSDTWPQVSIDLSRLAAAGQGSGGTLALHSSFLWPQTRIKVIMAQYCAIDTDSPMFSPRPHDPPRDLDGFVTRYLQRIRPGTFRVSSPFPEYFDLMFAVHQTGRFRDMVGADGSLRLRRNMGQAKVVPPIWMAQGAEDRIVSRLAADELVSELRIAHPKTPVLYRVLPGGHGFDVKHAFDEAWVQEGVEFVDRFW</sequence>
<keyword evidence="2" id="KW-0378">Hydrolase</keyword>
<evidence type="ECO:0000313" key="3">
    <source>
        <dbReference type="Proteomes" id="UP001172102"/>
    </source>
</evidence>
<dbReference type="SUPFAM" id="SSF53474">
    <property type="entry name" value="alpha/beta-Hydrolases"/>
    <property type="match status" value="1"/>
</dbReference>
<dbReference type="PANTHER" id="PTHR23024">
    <property type="entry name" value="ARYLACETAMIDE DEACETYLASE"/>
    <property type="match status" value="1"/>
</dbReference>
<dbReference type="AlphaFoldDB" id="A0AA40A9W3"/>
<gene>
    <name evidence="2" type="ORF">B0H67DRAFT_492344</name>
</gene>
<dbReference type="EMBL" id="JAUKUA010000005">
    <property type="protein sequence ID" value="KAK0711968.1"/>
    <property type="molecule type" value="Genomic_DNA"/>
</dbReference>